<reference evidence="2" key="2">
    <citation type="submission" date="2020-09" db="EMBL/GenBank/DDBJ databases">
        <authorList>
            <person name="Sun Q."/>
            <person name="Zhou Y."/>
        </authorList>
    </citation>
    <scope>NUCLEOTIDE SEQUENCE</scope>
    <source>
        <strain evidence="2">CGMCC 4.7110</strain>
    </source>
</reference>
<sequence length="74" mass="7967">MFCGCGGGVKRGQGSLPEREGVSDSNRQPPLPIRPRGKLPSPEGTGDSRLPTADSHGAHQSLFDEELDMNFRTM</sequence>
<dbReference type="Proteomes" id="UP000653411">
    <property type="component" value="Unassembled WGS sequence"/>
</dbReference>
<dbReference type="AlphaFoldDB" id="A0A918CQ56"/>
<keyword evidence="3" id="KW-1185">Reference proteome</keyword>
<reference evidence="2" key="1">
    <citation type="journal article" date="2014" name="Int. J. Syst. Evol. Microbiol.">
        <title>Complete genome sequence of Corynebacterium casei LMG S-19264T (=DSM 44701T), isolated from a smear-ripened cheese.</title>
        <authorList>
            <consortium name="US DOE Joint Genome Institute (JGI-PGF)"/>
            <person name="Walter F."/>
            <person name="Albersmeier A."/>
            <person name="Kalinowski J."/>
            <person name="Ruckert C."/>
        </authorList>
    </citation>
    <scope>NUCLEOTIDE SEQUENCE</scope>
    <source>
        <strain evidence="2">CGMCC 4.7110</strain>
    </source>
</reference>
<feature type="region of interest" description="Disordered" evidence="1">
    <location>
        <begin position="1"/>
        <end position="74"/>
    </location>
</feature>
<organism evidence="2 3">
    <name type="scientific">Streptomyces fuscichromogenes</name>
    <dbReference type="NCBI Taxonomy" id="1324013"/>
    <lineage>
        <taxon>Bacteria</taxon>
        <taxon>Bacillati</taxon>
        <taxon>Actinomycetota</taxon>
        <taxon>Actinomycetes</taxon>
        <taxon>Kitasatosporales</taxon>
        <taxon>Streptomycetaceae</taxon>
        <taxon>Streptomyces</taxon>
    </lineage>
</organism>
<accession>A0A918CQ56</accession>
<evidence type="ECO:0000313" key="2">
    <source>
        <dbReference type="EMBL" id="GGN03177.1"/>
    </source>
</evidence>
<evidence type="ECO:0000313" key="3">
    <source>
        <dbReference type="Proteomes" id="UP000653411"/>
    </source>
</evidence>
<protein>
    <submittedName>
        <fullName evidence="2">Uncharacterized protein</fullName>
    </submittedName>
</protein>
<name>A0A918CQ56_9ACTN</name>
<comment type="caution">
    <text evidence="2">The sequence shown here is derived from an EMBL/GenBank/DDBJ whole genome shotgun (WGS) entry which is preliminary data.</text>
</comment>
<evidence type="ECO:0000256" key="1">
    <source>
        <dbReference type="SAM" id="MobiDB-lite"/>
    </source>
</evidence>
<dbReference type="EMBL" id="BMML01000005">
    <property type="protein sequence ID" value="GGN03177.1"/>
    <property type="molecule type" value="Genomic_DNA"/>
</dbReference>
<feature type="compositionally biased region" description="Gly residues" evidence="1">
    <location>
        <begin position="1"/>
        <end position="11"/>
    </location>
</feature>
<gene>
    <name evidence="2" type="ORF">GCM10011578_025910</name>
</gene>
<proteinExistence type="predicted"/>